<evidence type="ECO:0000313" key="1">
    <source>
        <dbReference type="EMBL" id="GGR41145.1"/>
    </source>
</evidence>
<sequence length="168" mass="18417">MSKSAEVPVPTLTMTVRATGLSTTFAELQVVHVPPSGIIAFPNRSGFEVTHLPGSSDVLSASRTFSVNLNVLAQRYGDQAGHLYAVSIHSQPRTLEFRDMDLTVVGSGVPEQVFPLRLADHVALLGVWWQNRSGAWNFEYSGKTLDSLNAPHQAIYLAGRYAERYSDE</sequence>
<reference evidence="1" key="2">
    <citation type="submission" date="2020-09" db="EMBL/GenBank/DDBJ databases">
        <authorList>
            <person name="Sun Q."/>
            <person name="Ohkuma M."/>
        </authorList>
    </citation>
    <scope>NUCLEOTIDE SEQUENCE</scope>
    <source>
        <strain evidence="1">JCM 31311</strain>
    </source>
</reference>
<dbReference type="Proteomes" id="UP000603865">
    <property type="component" value="Unassembled WGS sequence"/>
</dbReference>
<evidence type="ECO:0000313" key="2">
    <source>
        <dbReference type="Proteomes" id="UP000603865"/>
    </source>
</evidence>
<accession>A0A918FJ80</accession>
<keyword evidence="2" id="KW-1185">Reference proteome</keyword>
<reference evidence="1" key="1">
    <citation type="journal article" date="2014" name="Int. J. Syst. Evol. Microbiol.">
        <title>Complete genome sequence of Corynebacterium casei LMG S-19264T (=DSM 44701T), isolated from a smear-ripened cheese.</title>
        <authorList>
            <consortium name="US DOE Joint Genome Institute (JGI-PGF)"/>
            <person name="Walter F."/>
            <person name="Albersmeier A."/>
            <person name="Kalinowski J."/>
            <person name="Ruckert C."/>
        </authorList>
    </citation>
    <scope>NUCLEOTIDE SEQUENCE</scope>
    <source>
        <strain evidence="1">JCM 31311</strain>
    </source>
</reference>
<dbReference type="RefSeq" id="WP_189093875.1">
    <property type="nucleotide sequence ID" value="NZ_BMQL01000114.1"/>
</dbReference>
<dbReference type="AlphaFoldDB" id="A0A918FJ80"/>
<protein>
    <submittedName>
        <fullName evidence="1">Uncharacterized protein</fullName>
    </submittedName>
</protein>
<proteinExistence type="predicted"/>
<gene>
    <name evidence="1" type="ORF">GCM10008957_56600</name>
</gene>
<name>A0A918FJ80_9DEIO</name>
<dbReference type="EMBL" id="BMQL01000114">
    <property type="protein sequence ID" value="GGR41145.1"/>
    <property type="molecule type" value="Genomic_DNA"/>
</dbReference>
<organism evidence="1 2">
    <name type="scientific">Deinococcus ruber</name>
    <dbReference type="NCBI Taxonomy" id="1848197"/>
    <lineage>
        <taxon>Bacteria</taxon>
        <taxon>Thermotogati</taxon>
        <taxon>Deinococcota</taxon>
        <taxon>Deinococci</taxon>
        <taxon>Deinococcales</taxon>
        <taxon>Deinococcaceae</taxon>
        <taxon>Deinococcus</taxon>
    </lineage>
</organism>
<comment type="caution">
    <text evidence="1">The sequence shown here is derived from an EMBL/GenBank/DDBJ whole genome shotgun (WGS) entry which is preliminary data.</text>
</comment>